<reference evidence="1" key="1">
    <citation type="submission" date="2019-08" db="EMBL/GenBank/DDBJ databases">
        <authorList>
            <person name="Liu F."/>
        </authorList>
    </citation>
    <scope>NUCLEOTIDE SEQUENCE [LARGE SCALE GENOMIC DNA]</scope>
    <source>
        <strain evidence="1">PA1801</strain>
        <tissue evidence="1">Leaf</tissue>
    </source>
</reference>
<evidence type="ECO:0000313" key="2">
    <source>
        <dbReference type="Proteomes" id="UP000325315"/>
    </source>
</evidence>
<comment type="caution">
    <text evidence="1">The sequence shown here is derived from an EMBL/GenBank/DDBJ whole genome shotgun (WGS) entry which is preliminary data.</text>
</comment>
<gene>
    <name evidence="1" type="ORF">EPI10_016962</name>
</gene>
<keyword evidence="1" id="KW-0687">Ribonucleoprotein</keyword>
<organism evidence="1 2">
    <name type="scientific">Gossypium australe</name>
    <dbReference type="NCBI Taxonomy" id="47621"/>
    <lineage>
        <taxon>Eukaryota</taxon>
        <taxon>Viridiplantae</taxon>
        <taxon>Streptophyta</taxon>
        <taxon>Embryophyta</taxon>
        <taxon>Tracheophyta</taxon>
        <taxon>Spermatophyta</taxon>
        <taxon>Magnoliopsida</taxon>
        <taxon>eudicotyledons</taxon>
        <taxon>Gunneridae</taxon>
        <taxon>Pentapetalae</taxon>
        <taxon>rosids</taxon>
        <taxon>malvids</taxon>
        <taxon>Malvales</taxon>
        <taxon>Malvaceae</taxon>
        <taxon>Malvoideae</taxon>
        <taxon>Gossypium</taxon>
    </lineage>
</organism>
<protein>
    <submittedName>
        <fullName evidence="1">Heterogeneous nuclear ribonucleoprotein 1-like</fullName>
    </submittedName>
</protein>
<dbReference type="OrthoDB" id="1875751at2759"/>
<accession>A0A5B6VQC9</accession>
<dbReference type="AlphaFoldDB" id="A0A5B6VQC9"/>
<dbReference type="EMBL" id="SMMG02000006">
    <property type="protein sequence ID" value="KAA3471331.1"/>
    <property type="molecule type" value="Genomic_DNA"/>
</dbReference>
<proteinExistence type="predicted"/>
<sequence>MIKIFHRSCPRFSKSSAFLVAQFGEANASEVIELLSLSFWYGSIPLNETAFKLRWLQMLVAIGSYCVCAHFGGMYR</sequence>
<dbReference type="Proteomes" id="UP000325315">
    <property type="component" value="Unassembled WGS sequence"/>
</dbReference>
<keyword evidence="2" id="KW-1185">Reference proteome</keyword>
<evidence type="ECO:0000313" key="1">
    <source>
        <dbReference type="EMBL" id="KAA3471331.1"/>
    </source>
</evidence>
<name>A0A5B6VQC9_9ROSI</name>
<dbReference type="GO" id="GO:1990904">
    <property type="term" value="C:ribonucleoprotein complex"/>
    <property type="evidence" value="ECO:0007669"/>
    <property type="project" value="UniProtKB-KW"/>
</dbReference>